<evidence type="ECO:0000313" key="12">
    <source>
        <dbReference type="EMBL" id="HCA01955.1"/>
    </source>
</evidence>
<evidence type="ECO:0000256" key="9">
    <source>
        <dbReference type="ARBA" id="ARBA00023136"/>
    </source>
</evidence>
<evidence type="ECO:0000256" key="3">
    <source>
        <dbReference type="ARBA" id="ARBA00022452"/>
    </source>
</evidence>
<dbReference type="InterPro" id="IPR000531">
    <property type="entry name" value="Beta-barrel_TonB"/>
</dbReference>
<evidence type="ECO:0000256" key="2">
    <source>
        <dbReference type="ARBA" id="ARBA00022448"/>
    </source>
</evidence>
<keyword evidence="6" id="KW-0408">Iron</keyword>
<dbReference type="GO" id="GO:0009279">
    <property type="term" value="C:cell outer membrane"/>
    <property type="evidence" value="ECO:0007669"/>
    <property type="project" value="UniProtKB-SubCell"/>
</dbReference>
<comment type="subcellular location">
    <subcellularLocation>
        <location evidence="1">Cell outer membrane</location>
        <topology evidence="1">Multi-pass membrane protein</topology>
    </subcellularLocation>
</comment>
<proteinExistence type="predicted"/>
<evidence type="ECO:0000256" key="1">
    <source>
        <dbReference type="ARBA" id="ARBA00004571"/>
    </source>
</evidence>
<dbReference type="PANTHER" id="PTHR32552:SF81">
    <property type="entry name" value="TONB-DEPENDENT OUTER MEMBRANE RECEPTOR"/>
    <property type="match status" value="1"/>
</dbReference>
<evidence type="ECO:0000259" key="11">
    <source>
        <dbReference type="Pfam" id="PF00593"/>
    </source>
</evidence>
<organism evidence="12">
    <name type="scientific">Halomonas campaniensis</name>
    <dbReference type="NCBI Taxonomy" id="213554"/>
    <lineage>
        <taxon>Bacteria</taxon>
        <taxon>Pseudomonadati</taxon>
        <taxon>Pseudomonadota</taxon>
        <taxon>Gammaproteobacteria</taxon>
        <taxon>Oceanospirillales</taxon>
        <taxon>Halomonadaceae</taxon>
        <taxon>Halomonas</taxon>
    </lineage>
</organism>
<evidence type="ECO:0000256" key="6">
    <source>
        <dbReference type="ARBA" id="ARBA00023004"/>
    </source>
</evidence>
<evidence type="ECO:0000256" key="4">
    <source>
        <dbReference type="ARBA" id="ARBA00022496"/>
    </source>
</evidence>
<gene>
    <name evidence="12" type="ORF">DEO68_07190</name>
</gene>
<name>A0A3D0KF09_9GAMM</name>
<keyword evidence="4" id="KW-0410">Iron transport</keyword>
<dbReference type="GO" id="GO:0006826">
    <property type="term" value="P:iron ion transport"/>
    <property type="evidence" value="ECO:0007669"/>
    <property type="project" value="UniProtKB-KW"/>
</dbReference>
<keyword evidence="8" id="KW-0798">TonB box</keyword>
<dbReference type="Gene3D" id="2.40.170.20">
    <property type="entry name" value="TonB-dependent receptor, beta-barrel domain"/>
    <property type="match status" value="1"/>
</dbReference>
<feature type="domain" description="TonB-dependent receptor-like beta-barrel" evidence="11">
    <location>
        <begin position="6"/>
        <end position="408"/>
    </location>
</feature>
<dbReference type="SUPFAM" id="SSF56935">
    <property type="entry name" value="Porins"/>
    <property type="match status" value="1"/>
</dbReference>
<keyword evidence="10" id="KW-0998">Cell outer membrane</keyword>
<protein>
    <recommendedName>
        <fullName evidence="11">TonB-dependent receptor-like beta-barrel domain-containing protein</fullName>
    </recommendedName>
</protein>
<keyword evidence="5" id="KW-0812">Transmembrane</keyword>
<dbReference type="InterPro" id="IPR036942">
    <property type="entry name" value="Beta-barrel_TonB_sf"/>
</dbReference>
<evidence type="ECO:0000256" key="7">
    <source>
        <dbReference type="ARBA" id="ARBA00023065"/>
    </source>
</evidence>
<dbReference type="InterPro" id="IPR039426">
    <property type="entry name" value="TonB-dep_rcpt-like"/>
</dbReference>
<keyword evidence="9" id="KW-0472">Membrane</keyword>
<dbReference type="Pfam" id="PF00593">
    <property type="entry name" value="TonB_dep_Rec_b-barrel"/>
    <property type="match status" value="1"/>
</dbReference>
<comment type="caution">
    <text evidence="12">The sequence shown here is derived from an EMBL/GenBank/DDBJ whole genome shotgun (WGS) entry which is preliminary data.</text>
</comment>
<dbReference type="AlphaFoldDB" id="A0A3D0KF09"/>
<accession>A0A3D0KF09</accession>
<keyword evidence="3" id="KW-1134">Transmembrane beta strand</keyword>
<reference evidence="12" key="1">
    <citation type="journal article" date="2018" name="Nat. Biotechnol.">
        <title>A standardized bacterial taxonomy based on genome phylogeny substantially revises the tree of life.</title>
        <authorList>
            <person name="Parks D.H."/>
            <person name="Chuvochina M."/>
            <person name="Waite D.W."/>
            <person name="Rinke C."/>
            <person name="Skarshewski A."/>
            <person name="Chaumeil P.A."/>
            <person name="Hugenholtz P."/>
        </authorList>
    </citation>
    <scope>NUCLEOTIDE SEQUENCE [LARGE SCALE GENOMIC DNA]</scope>
    <source>
        <strain evidence="12">UBA11284</strain>
    </source>
</reference>
<sequence>MLSINSRLEHDFDTFTATAQTSYARLNNRNSYNFPDALIASDFSGLPPSDFLDPETNFIDWDKRDSRLTQEFRVAALPDAQVGWLAGVVFYRDEAQRNRNSEMWYFGPSATGSTDYDLTTTGQAVFGEVNLPMNDQLQLSLGARATHESKEFHSEFTSDGMSGAVPYFAEEGEKSYDFVTGRAALTYDWSPDLMTWASLSRGYKSGGFGQGNSLMWSGVPRDPYDSSTVLTYELGARSAWLDDRLAISGALFLNDMRKEQMQTWDYEDFTGKNLNLDARSVGLELDAQYRPSDRWWLSSGVAYTNTALRNVSEEAAALQDGLNSGNHLPTVPEWSAKAAIGYQVAGQDLGLGGVLADGTVNARLAYNYMGSRYTDASNFGKLPPVHLVSARLGMDFGNSEVYFFGDNLLDEEYMSIKDRFGTDAEGNPVFGVSYARGATVGLGAALHF</sequence>
<dbReference type="PANTHER" id="PTHR32552">
    <property type="entry name" value="FERRICHROME IRON RECEPTOR-RELATED"/>
    <property type="match status" value="1"/>
</dbReference>
<evidence type="ECO:0000256" key="5">
    <source>
        <dbReference type="ARBA" id="ARBA00022692"/>
    </source>
</evidence>
<dbReference type="EMBL" id="DOTR01000034">
    <property type="protein sequence ID" value="HCA01955.1"/>
    <property type="molecule type" value="Genomic_DNA"/>
</dbReference>
<evidence type="ECO:0000256" key="10">
    <source>
        <dbReference type="ARBA" id="ARBA00023237"/>
    </source>
</evidence>
<evidence type="ECO:0000256" key="8">
    <source>
        <dbReference type="ARBA" id="ARBA00023077"/>
    </source>
</evidence>
<keyword evidence="2" id="KW-0813">Transport</keyword>
<keyword evidence="7" id="KW-0406">Ion transport</keyword>